<dbReference type="AlphaFoldDB" id="A0A3N2DK81"/>
<dbReference type="Proteomes" id="UP000275394">
    <property type="component" value="Unassembled WGS sequence"/>
</dbReference>
<name>A0A3N2DK81_9GAMM</name>
<comment type="caution">
    <text evidence="1">The sequence shown here is derived from an EMBL/GenBank/DDBJ whole genome shotgun (WGS) entry which is preliminary data.</text>
</comment>
<protein>
    <submittedName>
        <fullName evidence="1">Uncharacterized protein</fullName>
    </submittedName>
</protein>
<dbReference type="EMBL" id="RKHR01000005">
    <property type="protein sequence ID" value="ROS00206.1"/>
    <property type="molecule type" value="Genomic_DNA"/>
</dbReference>
<reference evidence="1 2" key="1">
    <citation type="submission" date="2018-11" db="EMBL/GenBank/DDBJ databases">
        <title>Genomic Encyclopedia of Type Strains, Phase IV (KMG-IV): sequencing the most valuable type-strain genomes for metagenomic binning, comparative biology and taxonomic classification.</title>
        <authorList>
            <person name="Goeker M."/>
        </authorList>
    </citation>
    <scope>NUCLEOTIDE SEQUENCE [LARGE SCALE GENOMIC DNA]</scope>
    <source>
        <strain evidence="1 2">DSM 100316</strain>
    </source>
</reference>
<accession>A0A3N2DK81</accession>
<dbReference type="OrthoDB" id="6547625at2"/>
<gene>
    <name evidence="1" type="ORF">EDC56_2844</name>
</gene>
<evidence type="ECO:0000313" key="1">
    <source>
        <dbReference type="EMBL" id="ROS00206.1"/>
    </source>
</evidence>
<proteinExistence type="predicted"/>
<dbReference type="RefSeq" id="WP_123713182.1">
    <property type="nucleotide sequence ID" value="NZ_RKHR01000005.1"/>
</dbReference>
<sequence>MKIALPDLEEQKRMVFEQSTQEAIATLKSNLKAPTSPALTELDENEFSSKHLLREREGWEAPAPEIVRAYFKQFQDIFADYNTDNKLADLLGLSGNRRIREFKQGTRKVPYNVWRHFLVLTGRVPQDVITVMGYL</sequence>
<evidence type="ECO:0000313" key="2">
    <source>
        <dbReference type="Proteomes" id="UP000275394"/>
    </source>
</evidence>
<organism evidence="1 2">
    <name type="scientific">Sinobacterium caligoides</name>
    <dbReference type="NCBI Taxonomy" id="933926"/>
    <lineage>
        <taxon>Bacteria</taxon>
        <taxon>Pseudomonadati</taxon>
        <taxon>Pseudomonadota</taxon>
        <taxon>Gammaproteobacteria</taxon>
        <taxon>Cellvibrionales</taxon>
        <taxon>Spongiibacteraceae</taxon>
        <taxon>Sinobacterium</taxon>
    </lineage>
</organism>
<keyword evidence="2" id="KW-1185">Reference proteome</keyword>